<feature type="transmembrane region" description="Helical" evidence="10">
    <location>
        <begin position="93"/>
        <end position="119"/>
    </location>
</feature>
<evidence type="ECO:0000256" key="1">
    <source>
        <dbReference type="ARBA" id="ARBA00004141"/>
    </source>
</evidence>
<keyword evidence="13" id="KW-1185">Reference proteome</keyword>
<evidence type="ECO:0000313" key="12">
    <source>
        <dbReference type="EMBL" id="CAD7252017.1"/>
    </source>
</evidence>
<proteinExistence type="inferred from homology"/>
<dbReference type="InterPro" id="IPR000276">
    <property type="entry name" value="GPCR_Rhodpsn"/>
</dbReference>
<comment type="similarity">
    <text evidence="2">Belongs to the G-protein coupled receptor 1 family.</text>
</comment>
<dbReference type="AlphaFoldDB" id="A0A7R9FRA4"/>
<evidence type="ECO:0000256" key="7">
    <source>
        <dbReference type="ARBA" id="ARBA00023170"/>
    </source>
</evidence>
<feature type="compositionally biased region" description="Low complexity" evidence="9">
    <location>
        <begin position="31"/>
        <end position="41"/>
    </location>
</feature>
<feature type="domain" description="G-protein coupled receptors family 1 profile" evidence="11">
    <location>
        <begin position="72"/>
        <end position="126"/>
    </location>
</feature>
<evidence type="ECO:0000256" key="2">
    <source>
        <dbReference type="ARBA" id="ARBA00010663"/>
    </source>
</evidence>
<keyword evidence="8" id="KW-0807">Transducer</keyword>
<dbReference type="PROSITE" id="PS50262">
    <property type="entry name" value="G_PROTEIN_RECEP_F1_2"/>
    <property type="match status" value="1"/>
</dbReference>
<evidence type="ECO:0000256" key="10">
    <source>
        <dbReference type="SAM" id="Phobius"/>
    </source>
</evidence>
<reference evidence="12" key="1">
    <citation type="submission" date="2020-11" db="EMBL/GenBank/DDBJ databases">
        <authorList>
            <person name="Tran Van P."/>
        </authorList>
    </citation>
    <scope>NUCLEOTIDE SEQUENCE</scope>
</reference>
<dbReference type="EMBL" id="LR903550">
    <property type="protein sequence ID" value="CAD7252017.1"/>
    <property type="molecule type" value="Genomic_DNA"/>
</dbReference>
<keyword evidence="5" id="KW-0297">G-protein coupled receptor</keyword>
<dbReference type="GO" id="GO:0004930">
    <property type="term" value="F:G protein-coupled receptor activity"/>
    <property type="evidence" value="ECO:0007669"/>
    <property type="project" value="UniProtKB-KW"/>
</dbReference>
<dbReference type="Gene3D" id="1.20.1070.10">
    <property type="entry name" value="Rhodopsin 7-helix transmembrane proteins"/>
    <property type="match status" value="1"/>
</dbReference>
<dbReference type="OrthoDB" id="5975505at2759"/>
<feature type="transmembrane region" description="Helical" evidence="10">
    <location>
        <begin position="59"/>
        <end position="81"/>
    </location>
</feature>
<keyword evidence="7" id="KW-0675">Receptor</keyword>
<evidence type="ECO:0000256" key="3">
    <source>
        <dbReference type="ARBA" id="ARBA00022692"/>
    </source>
</evidence>
<dbReference type="CDD" id="cd00637">
    <property type="entry name" value="7tm_classA_rhodopsin-like"/>
    <property type="match status" value="1"/>
</dbReference>
<evidence type="ECO:0000256" key="4">
    <source>
        <dbReference type="ARBA" id="ARBA00022989"/>
    </source>
</evidence>
<sequence length="126" mass="13588">MQLGKEEPPTSYALVTWELAHIPFRPPRSSPPSTSRAPVSSQSESVVDLSGRDGHGDHLLSFAAIFLVGIVLNFLVLAAIARDLRLRTVTNLFIANVALADILVLLLCVPNDVVVGIFYGTLHVSN</sequence>
<dbReference type="Proteomes" id="UP000677054">
    <property type="component" value="Unassembled WGS sequence"/>
</dbReference>
<dbReference type="PRINTS" id="PR00237">
    <property type="entry name" value="GPCRRHODOPSN"/>
</dbReference>
<evidence type="ECO:0000256" key="8">
    <source>
        <dbReference type="ARBA" id="ARBA00023224"/>
    </source>
</evidence>
<dbReference type="PANTHER" id="PTHR24238">
    <property type="entry name" value="G-PROTEIN COUPLED RECEPTOR"/>
    <property type="match status" value="1"/>
</dbReference>
<organism evidence="12">
    <name type="scientific">Darwinula stevensoni</name>
    <dbReference type="NCBI Taxonomy" id="69355"/>
    <lineage>
        <taxon>Eukaryota</taxon>
        <taxon>Metazoa</taxon>
        <taxon>Ecdysozoa</taxon>
        <taxon>Arthropoda</taxon>
        <taxon>Crustacea</taxon>
        <taxon>Oligostraca</taxon>
        <taxon>Ostracoda</taxon>
        <taxon>Podocopa</taxon>
        <taxon>Podocopida</taxon>
        <taxon>Darwinulocopina</taxon>
        <taxon>Darwinuloidea</taxon>
        <taxon>Darwinulidae</taxon>
        <taxon>Darwinula</taxon>
    </lineage>
</organism>
<keyword evidence="4 10" id="KW-1133">Transmembrane helix</keyword>
<comment type="subcellular location">
    <subcellularLocation>
        <location evidence="1">Membrane</location>
        <topology evidence="1">Multi-pass membrane protein</topology>
    </subcellularLocation>
</comment>
<name>A0A7R9FRA4_9CRUS</name>
<dbReference type="GO" id="GO:0016020">
    <property type="term" value="C:membrane"/>
    <property type="evidence" value="ECO:0007669"/>
    <property type="project" value="UniProtKB-SubCell"/>
</dbReference>
<evidence type="ECO:0000313" key="13">
    <source>
        <dbReference type="Proteomes" id="UP000677054"/>
    </source>
</evidence>
<evidence type="ECO:0000256" key="9">
    <source>
        <dbReference type="SAM" id="MobiDB-lite"/>
    </source>
</evidence>
<dbReference type="SUPFAM" id="SSF81321">
    <property type="entry name" value="Family A G protein-coupled receptor-like"/>
    <property type="match status" value="1"/>
</dbReference>
<gene>
    <name evidence="12" type="ORF">DSTB1V02_LOCUS11778</name>
</gene>
<dbReference type="InterPro" id="IPR017452">
    <property type="entry name" value="GPCR_Rhodpsn_7TM"/>
</dbReference>
<evidence type="ECO:0000259" key="11">
    <source>
        <dbReference type="PROSITE" id="PS50262"/>
    </source>
</evidence>
<protein>
    <recommendedName>
        <fullName evidence="11">G-protein coupled receptors family 1 profile domain-containing protein</fullName>
    </recommendedName>
</protein>
<accession>A0A7R9FRA4</accession>
<dbReference type="Pfam" id="PF00001">
    <property type="entry name" value="7tm_1"/>
    <property type="match status" value="1"/>
</dbReference>
<evidence type="ECO:0000256" key="6">
    <source>
        <dbReference type="ARBA" id="ARBA00023136"/>
    </source>
</evidence>
<evidence type="ECO:0000256" key="5">
    <source>
        <dbReference type="ARBA" id="ARBA00023040"/>
    </source>
</evidence>
<dbReference type="EMBL" id="CAJPEV010004033">
    <property type="protein sequence ID" value="CAG0901029.1"/>
    <property type="molecule type" value="Genomic_DNA"/>
</dbReference>
<keyword evidence="6 10" id="KW-0472">Membrane</keyword>
<keyword evidence="3 10" id="KW-0812">Transmembrane</keyword>
<feature type="region of interest" description="Disordered" evidence="9">
    <location>
        <begin position="26"/>
        <end position="50"/>
    </location>
</feature>